<evidence type="ECO:0000256" key="1">
    <source>
        <dbReference type="ARBA" id="ARBA00004162"/>
    </source>
</evidence>
<evidence type="ECO:0000313" key="12">
    <source>
        <dbReference type="EMBL" id="RRC99611.1"/>
    </source>
</evidence>
<keyword evidence="8 11" id="KW-1133">Transmembrane helix</keyword>
<evidence type="ECO:0000256" key="3">
    <source>
        <dbReference type="ARBA" id="ARBA00014962"/>
    </source>
</evidence>
<evidence type="ECO:0000256" key="4">
    <source>
        <dbReference type="ARBA" id="ARBA00022448"/>
    </source>
</evidence>
<keyword evidence="6 11" id="KW-0812">Transmembrane</keyword>
<gene>
    <name evidence="12" type="primary">yajC</name>
    <name evidence="12" type="ORF">EHS89_08895</name>
</gene>
<dbReference type="AlphaFoldDB" id="A0A3P1SQU2"/>
<keyword evidence="10 11" id="KW-0472">Membrane</keyword>
<comment type="caution">
    <text evidence="12">The sequence shown here is derived from an EMBL/GenBank/DDBJ whole genome shotgun (WGS) entry which is preliminary data.</text>
</comment>
<keyword evidence="13" id="KW-1185">Reference proteome</keyword>
<comment type="similarity">
    <text evidence="2">Belongs to the YajC family.</text>
</comment>
<name>A0A3P1SQU2_9GAMM</name>
<dbReference type="InterPro" id="IPR003849">
    <property type="entry name" value="Preprotein_translocase_YajC"/>
</dbReference>
<dbReference type="Pfam" id="PF02699">
    <property type="entry name" value="YajC"/>
    <property type="match status" value="1"/>
</dbReference>
<reference evidence="12 13" key="1">
    <citation type="submission" date="2018-11" db="EMBL/GenBank/DDBJ databases">
        <title>The draft genome sequence of Amphritea balenae JAMM 1525T.</title>
        <authorList>
            <person name="Fang Z."/>
            <person name="Zhang Y."/>
            <person name="Han X."/>
        </authorList>
    </citation>
    <scope>NUCLEOTIDE SEQUENCE [LARGE SCALE GENOMIC DNA]</scope>
    <source>
        <strain evidence="12 13">JAMM 1525</strain>
    </source>
</reference>
<keyword evidence="5" id="KW-1003">Cell membrane</keyword>
<dbReference type="OrthoDB" id="9811406at2"/>
<evidence type="ECO:0000256" key="6">
    <source>
        <dbReference type="ARBA" id="ARBA00022692"/>
    </source>
</evidence>
<keyword evidence="9" id="KW-0811">Translocation</keyword>
<feature type="transmembrane region" description="Helical" evidence="11">
    <location>
        <begin position="23"/>
        <end position="41"/>
    </location>
</feature>
<evidence type="ECO:0000256" key="5">
    <source>
        <dbReference type="ARBA" id="ARBA00022475"/>
    </source>
</evidence>
<dbReference type="NCBIfam" id="TIGR00739">
    <property type="entry name" value="yajC"/>
    <property type="match status" value="1"/>
</dbReference>
<dbReference type="SMART" id="SM01323">
    <property type="entry name" value="YajC"/>
    <property type="match status" value="1"/>
</dbReference>
<accession>A0A3P1SQU2</accession>
<dbReference type="PRINTS" id="PR01853">
    <property type="entry name" value="YAJCTRNLCASE"/>
</dbReference>
<evidence type="ECO:0000256" key="9">
    <source>
        <dbReference type="ARBA" id="ARBA00023010"/>
    </source>
</evidence>
<evidence type="ECO:0000256" key="8">
    <source>
        <dbReference type="ARBA" id="ARBA00022989"/>
    </source>
</evidence>
<dbReference type="GO" id="GO:0005886">
    <property type="term" value="C:plasma membrane"/>
    <property type="evidence" value="ECO:0007669"/>
    <property type="project" value="UniProtKB-SubCell"/>
</dbReference>
<evidence type="ECO:0000256" key="11">
    <source>
        <dbReference type="SAM" id="Phobius"/>
    </source>
</evidence>
<keyword evidence="7" id="KW-0653">Protein transport</keyword>
<dbReference type="EMBL" id="RQXV01000004">
    <property type="protein sequence ID" value="RRC99611.1"/>
    <property type="molecule type" value="Genomic_DNA"/>
</dbReference>
<dbReference type="GO" id="GO:0015031">
    <property type="term" value="P:protein transport"/>
    <property type="evidence" value="ECO:0007669"/>
    <property type="project" value="UniProtKB-KW"/>
</dbReference>
<proteinExistence type="inferred from homology"/>
<dbReference type="PANTHER" id="PTHR33909">
    <property type="entry name" value="SEC TRANSLOCON ACCESSORY COMPLEX SUBUNIT YAJC"/>
    <property type="match status" value="1"/>
</dbReference>
<evidence type="ECO:0000313" key="13">
    <source>
        <dbReference type="Proteomes" id="UP000267535"/>
    </source>
</evidence>
<protein>
    <recommendedName>
        <fullName evidence="3">Sec translocon accessory complex subunit YajC</fullName>
    </recommendedName>
</protein>
<sequence>MSFFISPAYAEAAAGPGGMDPSMFNLIFLVGFGVIFYMFMWRPQSKRAKAHKELLGGLSKGDEVLTAGGILGKVVRLNDDYVVLEVSENTELTFQKAHVSAALPKGTIKDIK</sequence>
<dbReference type="Proteomes" id="UP000267535">
    <property type="component" value="Unassembled WGS sequence"/>
</dbReference>
<evidence type="ECO:0000256" key="10">
    <source>
        <dbReference type="ARBA" id="ARBA00023136"/>
    </source>
</evidence>
<dbReference type="RefSeq" id="WP_124925801.1">
    <property type="nucleotide sequence ID" value="NZ_BMOH01000006.1"/>
</dbReference>
<dbReference type="PANTHER" id="PTHR33909:SF1">
    <property type="entry name" value="SEC TRANSLOCON ACCESSORY COMPLEX SUBUNIT YAJC"/>
    <property type="match status" value="1"/>
</dbReference>
<evidence type="ECO:0000256" key="2">
    <source>
        <dbReference type="ARBA" id="ARBA00006742"/>
    </source>
</evidence>
<comment type="subcellular location">
    <subcellularLocation>
        <location evidence="1">Cell membrane</location>
        <topology evidence="1">Single-pass membrane protein</topology>
    </subcellularLocation>
</comment>
<evidence type="ECO:0000256" key="7">
    <source>
        <dbReference type="ARBA" id="ARBA00022927"/>
    </source>
</evidence>
<keyword evidence="4" id="KW-0813">Transport</keyword>
<organism evidence="12 13">
    <name type="scientific">Amphritea balenae</name>
    <dbReference type="NCBI Taxonomy" id="452629"/>
    <lineage>
        <taxon>Bacteria</taxon>
        <taxon>Pseudomonadati</taxon>
        <taxon>Pseudomonadota</taxon>
        <taxon>Gammaproteobacteria</taxon>
        <taxon>Oceanospirillales</taxon>
        <taxon>Oceanospirillaceae</taxon>
        <taxon>Amphritea</taxon>
    </lineage>
</organism>